<sequence length="123" mass="13954">MHEDYINPQENGSHYDCDFVEITNSQFGIAAAADKTFSFNVSVYTQEELERAKHNFELVESESTVLCLDHALTGIGSNSLNVIYLAERITFAAIFSSFRRTVSMRCFLIFADNANRLNQLNML</sequence>
<dbReference type="GO" id="GO:0030246">
    <property type="term" value="F:carbohydrate binding"/>
    <property type="evidence" value="ECO:0007669"/>
    <property type="project" value="InterPro"/>
</dbReference>
<keyword evidence="4" id="KW-0326">Glycosidase</keyword>
<dbReference type="EC" id="3.2.1.23" evidence="2"/>
<dbReference type="InterPro" id="IPR011013">
    <property type="entry name" value="Gal_mutarotase_sf_dom"/>
</dbReference>
<organism evidence="6">
    <name type="scientific">Siphoviridae sp. ctabX13</name>
    <dbReference type="NCBI Taxonomy" id="2826389"/>
    <lineage>
        <taxon>Viruses</taxon>
        <taxon>Duplodnaviria</taxon>
        <taxon>Heunggongvirae</taxon>
        <taxon>Uroviricota</taxon>
        <taxon>Caudoviricetes</taxon>
    </lineage>
</organism>
<evidence type="ECO:0000256" key="4">
    <source>
        <dbReference type="ARBA" id="ARBA00023295"/>
    </source>
</evidence>
<dbReference type="InterPro" id="IPR050347">
    <property type="entry name" value="Bact_Beta-galactosidase"/>
</dbReference>
<evidence type="ECO:0000313" key="6">
    <source>
        <dbReference type="EMBL" id="DAD74295.1"/>
    </source>
</evidence>
<evidence type="ECO:0000259" key="5">
    <source>
        <dbReference type="Pfam" id="PF02929"/>
    </source>
</evidence>
<dbReference type="GO" id="GO:0009341">
    <property type="term" value="C:beta-galactosidase complex"/>
    <property type="evidence" value="ECO:0007669"/>
    <property type="project" value="InterPro"/>
</dbReference>
<dbReference type="Pfam" id="PF02929">
    <property type="entry name" value="Bgal_small_N"/>
    <property type="match status" value="1"/>
</dbReference>
<evidence type="ECO:0000256" key="2">
    <source>
        <dbReference type="ARBA" id="ARBA00012756"/>
    </source>
</evidence>
<dbReference type="InterPro" id="IPR004199">
    <property type="entry name" value="B-gal_small/dom_5"/>
</dbReference>
<dbReference type="SUPFAM" id="SSF74650">
    <property type="entry name" value="Galactose mutarotase-like"/>
    <property type="match status" value="1"/>
</dbReference>
<protein>
    <recommendedName>
        <fullName evidence="2">beta-galactosidase</fullName>
        <ecNumber evidence="2">3.2.1.23</ecNumber>
    </recommendedName>
</protein>
<dbReference type="EMBL" id="BK014758">
    <property type="protein sequence ID" value="DAD74295.1"/>
    <property type="molecule type" value="Genomic_DNA"/>
</dbReference>
<feature type="domain" description="Beta galactosidase small chain/" evidence="5">
    <location>
        <begin position="1"/>
        <end position="80"/>
    </location>
</feature>
<comment type="catalytic activity">
    <reaction evidence="1">
        <text>Hydrolysis of terminal non-reducing beta-D-galactose residues in beta-D-galactosides.</text>
        <dbReference type="EC" id="3.2.1.23"/>
    </reaction>
</comment>
<keyword evidence="3" id="KW-0378">Hydrolase</keyword>
<evidence type="ECO:0000256" key="1">
    <source>
        <dbReference type="ARBA" id="ARBA00001412"/>
    </source>
</evidence>
<dbReference type="Gene3D" id="2.70.98.10">
    <property type="match status" value="1"/>
</dbReference>
<dbReference type="PANTHER" id="PTHR46323">
    <property type="entry name" value="BETA-GALACTOSIDASE"/>
    <property type="match status" value="1"/>
</dbReference>
<dbReference type="GO" id="GO:0005990">
    <property type="term" value="P:lactose catabolic process"/>
    <property type="evidence" value="ECO:0007669"/>
    <property type="project" value="TreeGrafter"/>
</dbReference>
<dbReference type="GO" id="GO:0004565">
    <property type="term" value="F:beta-galactosidase activity"/>
    <property type="evidence" value="ECO:0007669"/>
    <property type="project" value="UniProtKB-EC"/>
</dbReference>
<name>A0A8S5LWQ9_9CAUD</name>
<accession>A0A8S5LWQ9</accession>
<dbReference type="InterPro" id="IPR014718">
    <property type="entry name" value="GH-type_carb-bd"/>
</dbReference>
<proteinExistence type="predicted"/>
<reference evidence="6" key="1">
    <citation type="journal article" date="2021" name="Proc. Natl. Acad. Sci. U.S.A.">
        <title>A Catalog of Tens of Thousands of Viruses from Human Metagenomes Reveals Hidden Associations with Chronic Diseases.</title>
        <authorList>
            <person name="Tisza M.J."/>
            <person name="Buck C.B."/>
        </authorList>
    </citation>
    <scope>NUCLEOTIDE SEQUENCE</scope>
    <source>
        <strain evidence="6">CtabX13</strain>
    </source>
</reference>
<dbReference type="PANTHER" id="PTHR46323:SF2">
    <property type="entry name" value="BETA-GALACTOSIDASE"/>
    <property type="match status" value="1"/>
</dbReference>
<evidence type="ECO:0000256" key="3">
    <source>
        <dbReference type="ARBA" id="ARBA00022801"/>
    </source>
</evidence>